<evidence type="ECO:0000256" key="3">
    <source>
        <dbReference type="SAM" id="MobiDB-lite"/>
    </source>
</evidence>
<comment type="caution">
    <text evidence="5">The sequence shown here is derived from an EMBL/GenBank/DDBJ whole genome shotgun (WGS) entry which is preliminary data.</text>
</comment>
<evidence type="ECO:0000256" key="2">
    <source>
        <dbReference type="SAM" id="Coils"/>
    </source>
</evidence>
<evidence type="ECO:0000259" key="4">
    <source>
        <dbReference type="Pfam" id="PF15295"/>
    </source>
</evidence>
<evidence type="ECO:0000313" key="6">
    <source>
        <dbReference type="Proteomes" id="UP000316079"/>
    </source>
</evidence>
<reference evidence="5 6" key="1">
    <citation type="journal article" date="2019" name="Sci. Data">
        <title>Hybrid genome assembly and annotation of Danionella translucida.</title>
        <authorList>
            <person name="Kadobianskyi M."/>
            <person name="Schulze L."/>
            <person name="Schuelke M."/>
            <person name="Judkewitz B."/>
        </authorList>
    </citation>
    <scope>NUCLEOTIDE SEQUENCE [LARGE SCALE GENOMIC DNA]</scope>
    <source>
        <strain evidence="5 6">Bolton</strain>
    </source>
</reference>
<evidence type="ECO:0000313" key="5">
    <source>
        <dbReference type="EMBL" id="TRY87634.1"/>
    </source>
</evidence>
<evidence type="ECO:0000256" key="1">
    <source>
        <dbReference type="ARBA" id="ARBA00023054"/>
    </source>
</evidence>
<protein>
    <recommendedName>
        <fullName evidence="4">Coiled-coil domain-containing protein</fullName>
    </recommendedName>
</protein>
<dbReference type="InterPro" id="IPR029311">
    <property type="entry name" value="CCDC50_N"/>
</dbReference>
<organism evidence="5 6">
    <name type="scientific">Danionella cerebrum</name>
    <dbReference type="NCBI Taxonomy" id="2873325"/>
    <lineage>
        <taxon>Eukaryota</taxon>
        <taxon>Metazoa</taxon>
        <taxon>Chordata</taxon>
        <taxon>Craniata</taxon>
        <taxon>Vertebrata</taxon>
        <taxon>Euteleostomi</taxon>
        <taxon>Actinopterygii</taxon>
        <taxon>Neopterygii</taxon>
        <taxon>Teleostei</taxon>
        <taxon>Ostariophysi</taxon>
        <taxon>Cypriniformes</taxon>
        <taxon>Danionidae</taxon>
        <taxon>Danioninae</taxon>
        <taxon>Danionella</taxon>
    </lineage>
</organism>
<dbReference type="PANTHER" id="PTHR22115:SF5">
    <property type="entry name" value="COILED-COIL DOMAIN-CONTAINING PROTEIN 50-LIKE ISOFORM X1"/>
    <property type="match status" value="1"/>
</dbReference>
<accession>A0A553QCH0</accession>
<feature type="region of interest" description="Disordered" evidence="3">
    <location>
        <begin position="371"/>
        <end position="400"/>
    </location>
</feature>
<dbReference type="InterPro" id="IPR039303">
    <property type="entry name" value="CCDC50"/>
</dbReference>
<feature type="region of interest" description="Disordered" evidence="3">
    <location>
        <begin position="260"/>
        <end position="283"/>
    </location>
</feature>
<dbReference type="OrthoDB" id="9994767at2759"/>
<proteinExistence type="predicted"/>
<dbReference type="EMBL" id="SRMA01026113">
    <property type="protein sequence ID" value="TRY87634.1"/>
    <property type="molecule type" value="Genomic_DNA"/>
</dbReference>
<dbReference type="Proteomes" id="UP000316079">
    <property type="component" value="Unassembled WGS sequence"/>
</dbReference>
<keyword evidence="6" id="KW-1185">Reference proteome</keyword>
<sequence length="400" mass="46637">MISIKSLPMILAKLVPVGLPAWYKYIYYMFLTYLFEEILNSDLNEDCIYISLIISSFMLFQVGSVALCQCFSVLEDGALAQSLQEQEIEQFYSTNLLKNQTVQSDVRLARRLQEEEEQRVNINTRLLKLEEEDCRYAQMIQEEFQRCAEETRRREREDEEIAKQLQEEEEMEMRKQRVVAGYHENSVSPLCQDMGVWEQVLQDARFAQTLQQQEEETVPCSGREQFRKSPSGSEVDFVAAQVAQDEEIAHYMQRRQRRVQKRAEEMEIQSREEASEGASTSTRRALEMLRERLDSDGLHSSTEEEEYPSQNPPTIPSCTTLRNQHIHNIAEELDPTFRARKHESLIPSPQTAGVCLAPRNAHSIFYDYLPEPSFIPPTKRQSEKTSRVKAKEKRENCKQQ</sequence>
<feature type="domain" description="Coiled-coil" evidence="4">
    <location>
        <begin position="67"/>
        <end position="177"/>
    </location>
</feature>
<name>A0A553QCH0_9TELE</name>
<feature type="coiled-coil region" evidence="2">
    <location>
        <begin position="112"/>
        <end position="174"/>
    </location>
</feature>
<dbReference type="Pfam" id="PF15295">
    <property type="entry name" value="CCDC50_N"/>
    <property type="match status" value="1"/>
</dbReference>
<feature type="region of interest" description="Disordered" evidence="3">
    <location>
        <begin position="296"/>
        <end position="319"/>
    </location>
</feature>
<gene>
    <name evidence="5" type="ORF">DNTS_009335</name>
</gene>
<keyword evidence="1 2" id="KW-0175">Coiled coil</keyword>
<dbReference type="AlphaFoldDB" id="A0A553QCH0"/>
<dbReference type="PANTHER" id="PTHR22115">
    <property type="entry name" value="C3ORF6 PROTEIN-RELATED"/>
    <property type="match status" value="1"/>
</dbReference>
<feature type="compositionally biased region" description="Basic and acidic residues" evidence="3">
    <location>
        <begin position="261"/>
        <end position="274"/>
    </location>
</feature>